<accession>A0A2A9HGS4</accession>
<comment type="caution">
    <text evidence="2">The sequence shown here is derived from an EMBL/GenBank/DDBJ whole genome shotgun (WGS) entry which is preliminary data.</text>
</comment>
<evidence type="ECO:0000313" key="2">
    <source>
        <dbReference type="EMBL" id="PFG75008.1"/>
    </source>
</evidence>
<dbReference type="Proteomes" id="UP000223071">
    <property type="component" value="Unassembled WGS sequence"/>
</dbReference>
<gene>
    <name evidence="2" type="ORF">A9A59_2265</name>
</gene>
<evidence type="ECO:0000313" key="3">
    <source>
        <dbReference type="Proteomes" id="UP000223071"/>
    </source>
</evidence>
<dbReference type="EMBL" id="PDJQ01000001">
    <property type="protein sequence ID" value="PFG75008.1"/>
    <property type="molecule type" value="Genomic_DNA"/>
</dbReference>
<dbReference type="PROSITE" id="PS51671">
    <property type="entry name" value="ACT"/>
    <property type="match status" value="1"/>
</dbReference>
<reference evidence="2 3" key="1">
    <citation type="submission" date="2017-09" db="EMBL/GenBank/DDBJ databases">
        <title>Sequencing the genomes of two abundant thermophiles in Great Basin hot springs: Thermocrinis jamiesonii and novel Chloroflexi Thermoflexus hugenholtzii.</title>
        <authorList>
            <person name="Hedlund B."/>
        </authorList>
    </citation>
    <scope>NUCLEOTIDE SEQUENCE [LARGE SCALE GENOMIC DNA]</scope>
    <source>
        <strain evidence="2 3">G233</strain>
    </source>
</reference>
<protein>
    <submittedName>
        <fullName evidence="2">ACT domain-containing protein</fullName>
    </submittedName>
</protein>
<organism evidence="2 3">
    <name type="scientific">Tepidiforma thermophila (strain KCTC 52669 / CGMCC 1.13589 / G233)</name>
    <dbReference type="NCBI Taxonomy" id="2761530"/>
    <lineage>
        <taxon>Bacteria</taxon>
        <taxon>Bacillati</taxon>
        <taxon>Chloroflexota</taxon>
        <taxon>Tepidiformia</taxon>
        <taxon>Tepidiformales</taxon>
        <taxon>Tepidiformaceae</taxon>
        <taxon>Tepidiforma</taxon>
    </lineage>
</organism>
<evidence type="ECO:0000259" key="1">
    <source>
        <dbReference type="PROSITE" id="PS51671"/>
    </source>
</evidence>
<dbReference type="InterPro" id="IPR045865">
    <property type="entry name" value="ACT-like_dom_sf"/>
</dbReference>
<dbReference type="Pfam" id="PF01842">
    <property type="entry name" value="ACT"/>
    <property type="match status" value="1"/>
</dbReference>
<name>A0A2A9HGS4_TEPT2</name>
<dbReference type="SUPFAM" id="SSF55021">
    <property type="entry name" value="ACT-like"/>
    <property type="match status" value="1"/>
</dbReference>
<sequence>MPDRPGALSAVATALAAHRVDIVRLDVVSHEGSVVVDDLLLRAASAEDIGAAIGGFWPEVAVRTFDAPLGDPAVEMGMAIANVTGAPTQVEARSQLVTGISRVMRADRAAVLRCIETGGFVPVVGLPATAVVGPHEPFAGRWVLARGAAAAFPAADGWVPAAFASETGAAWVAIAPLGTVELAVAIRTMATPFYRGELERLDVLAKAVTPVFDRGRGFRGSAEPGPGGTLPARAITLGAA</sequence>
<dbReference type="AlphaFoldDB" id="A0A2A9HGS4"/>
<proteinExistence type="predicted"/>
<keyword evidence="3" id="KW-1185">Reference proteome</keyword>
<feature type="domain" description="ACT" evidence="1">
    <location>
        <begin position="1"/>
        <end position="67"/>
    </location>
</feature>
<dbReference type="InterPro" id="IPR002912">
    <property type="entry name" value="ACT_dom"/>
</dbReference>